<dbReference type="AlphaFoldDB" id="A0A7G6DZ06"/>
<dbReference type="EMBL" id="CP045798">
    <property type="protein sequence ID" value="QNB45060.1"/>
    <property type="molecule type" value="Genomic_DNA"/>
</dbReference>
<dbReference type="CDD" id="cd12797">
    <property type="entry name" value="M23_peptidase"/>
    <property type="match status" value="1"/>
</dbReference>
<dbReference type="InterPro" id="IPR050570">
    <property type="entry name" value="Cell_wall_metabolism_enzyme"/>
</dbReference>
<dbReference type="Proteomes" id="UP000515847">
    <property type="component" value="Chromosome"/>
</dbReference>
<protein>
    <submittedName>
        <fullName evidence="3">Peptidoglycan DD-metalloendopeptidase family protein</fullName>
    </submittedName>
</protein>
<dbReference type="Gene3D" id="2.70.70.10">
    <property type="entry name" value="Glucose Permease (Domain IIA)"/>
    <property type="match status" value="1"/>
</dbReference>
<keyword evidence="1" id="KW-0472">Membrane</keyword>
<proteinExistence type="predicted"/>
<keyword evidence="1" id="KW-1133">Transmembrane helix</keyword>
<evidence type="ECO:0000259" key="2">
    <source>
        <dbReference type="Pfam" id="PF01551"/>
    </source>
</evidence>
<feature type="domain" description="M23ase beta-sheet core" evidence="2">
    <location>
        <begin position="138"/>
        <end position="232"/>
    </location>
</feature>
<dbReference type="InterPro" id="IPR016047">
    <property type="entry name" value="M23ase_b-sheet_dom"/>
</dbReference>
<evidence type="ECO:0000313" key="3">
    <source>
        <dbReference type="EMBL" id="QNB45060.1"/>
    </source>
</evidence>
<dbReference type="GO" id="GO:0004222">
    <property type="term" value="F:metalloendopeptidase activity"/>
    <property type="evidence" value="ECO:0007669"/>
    <property type="project" value="TreeGrafter"/>
</dbReference>
<dbReference type="KEGG" id="tfr:BR63_01205"/>
<evidence type="ECO:0000256" key="1">
    <source>
        <dbReference type="SAM" id="Phobius"/>
    </source>
</evidence>
<dbReference type="Pfam" id="PF01551">
    <property type="entry name" value="Peptidase_M23"/>
    <property type="match status" value="1"/>
</dbReference>
<reference evidence="3 4" key="1">
    <citation type="journal article" date="2019" name="Front. Microbiol.">
        <title>Thermoanaerosceptrum fracticalcis gen. nov. sp. nov., a Novel Fumarate-Fermenting Microorganism From a Deep Fractured Carbonate Aquifer of the US Great Basin.</title>
        <authorList>
            <person name="Hamilton-Brehm S.D."/>
            <person name="Stewart L.E."/>
            <person name="Zavarin M."/>
            <person name="Caldwell M."/>
            <person name="Lawson P.A."/>
            <person name="Onstott T.C."/>
            <person name="Grzymski J."/>
            <person name="Neveux I."/>
            <person name="Lollar B.S."/>
            <person name="Russell C.E."/>
            <person name="Moser D.P."/>
        </authorList>
    </citation>
    <scope>NUCLEOTIDE SEQUENCE [LARGE SCALE GENOMIC DNA]</scope>
    <source>
        <strain evidence="3 4">DRI-13</strain>
    </source>
</reference>
<dbReference type="PANTHER" id="PTHR21666">
    <property type="entry name" value="PEPTIDASE-RELATED"/>
    <property type="match status" value="1"/>
</dbReference>
<dbReference type="PANTHER" id="PTHR21666:SF270">
    <property type="entry name" value="MUREIN HYDROLASE ACTIVATOR ENVC"/>
    <property type="match status" value="1"/>
</dbReference>
<evidence type="ECO:0000313" key="4">
    <source>
        <dbReference type="Proteomes" id="UP000515847"/>
    </source>
</evidence>
<keyword evidence="1" id="KW-0812">Transmembrane</keyword>
<gene>
    <name evidence="3" type="ORF">BR63_01205</name>
</gene>
<name>A0A7G6DZ06_THEFR</name>
<dbReference type="SUPFAM" id="SSF51261">
    <property type="entry name" value="Duplicated hybrid motif"/>
    <property type="match status" value="1"/>
</dbReference>
<organism evidence="3 4">
    <name type="scientific">Thermanaerosceptrum fracticalcis</name>
    <dbReference type="NCBI Taxonomy" id="1712410"/>
    <lineage>
        <taxon>Bacteria</taxon>
        <taxon>Bacillati</taxon>
        <taxon>Bacillota</taxon>
        <taxon>Clostridia</taxon>
        <taxon>Eubacteriales</taxon>
        <taxon>Peptococcaceae</taxon>
        <taxon>Thermanaerosceptrum</taxon>
    </lineage>
</organism>
<sequence>MTMSKLWEPAGKFNYRSCYNKRKSPWEGLKKSGRFTKILWQILASLVIFFLVWGVFQFEGPFVSSVQSTVRGWFTEDYDIQPVLKFFSKVGLWGDSFERAAFETIKKEEDLGPLTVPVSGQITKPFGWIVGADNAQIFHDGIIIAAPEGTPVKAALSGVVTLIGNEEALGRVVEVTDAKGVVCKYAHCKEILVNLNDQVSQGQVIARVGKTGKAANPQLYFKVTNKDEPLDPAKLFMPVSSKT</sequence>
<accession>A0A7G6DZ06</accession>
<feature type="transmembrane region" description="Helical" evidence="1">
    <location>
        <begin position="38"/>
        <end position="56"/>
    </location>
</feature>
<dbReference type="InterPro" id="IPR011055">
    <property type="entry name" value="Dup_hybrid_motif"/>
</dbReference>
<keyword evidence="4" id="KW-1185">Reference proteome</keyword>